<dbReference type="RefSeq" id="WP_184865568.1">
    <property type="nucleotide sequence ID" value="NZ_BAAAWY010000011.1"/>
</dbReference>
<dbReference type="Proteomes" id="UP000585638">
    <property type="component" value="Unassembled WGS sequence"/>
</dbReference>
<proteinExistence type="predicted"/>
<name>A0A7W9NIJ1_9PSEU</name>
<keyword evidence="2" id="KW-0456">Lyase</keyword>
<dbReference type="GO" id="GO:0051213">
    <property type="term" value="F:dioxygenase activity"/>
    <property type="evidence" value="ECO:0007669"/>
    <property type="project" value="UniProtKB-KW"/>
</dbReference>
<protein>
    <submittedName>
        <fullName evidence="2">Catechol 2,3-dioxygenase-like lactoylglutathione lyase family enzyme</fullName>
    </submittedName>
</protein>
<evidence type="ECO:0000313" key="3">
    <source>
        <dbReference type="Proteomes" id="UP000585638"/>
    </source>
</evidence>
<dbReference type="InterPro" id="IPR037523">
    <property type="entry name" value="VOC_core"/>
</dbReference>
<keyword evidence="2" id="KW-0560">Oxidoreductase</keyword>
<dbReference type="Pfam" id="PF00903">
    <property type="entry name" value="Glyoxalase"/>
    <property type="match status" value="1"/>
</dbReference>
<keyword evidence="2" id="KW-0223">Dioxygenase</keyword>
<sequence>MTPQFSVVGLVVDDMAKTLAFYRRLGLSIPVAADSEPHVAASLPGGLQIMWDTVDTVRSFDPTWTPPTGSHRIGLAFLCSSPSDVDHVYRDLVDAGHHGHKEPWDAFWGQRYAVVHDPDGNGVDLFCPLGE</sequence>
<evidence type="ECO:0000259" key="1">
    <source>
        <dbReference type="PROSITE" id="PS51819"/>
    </source>
</evidence>
<dbReference type="SUPFAM" id="SSF54593">
    <property type="entry name" value="Glyoxalase/Bleomycin resistance protein/Dihydroxybiphenyl dioxygenase"/>
    <property type="match status" value="1"/>
</dbReference>
<dbReference type="PANTHER" id="PTHR36503">
    <property type="entry name" value="BLR2520 PROTEIN"/>
    <property type="match status" value="1"/>
</dbReference>
<dbReference type="AlphaFoldDB" id="A0A7W9NIJ1"/>
<dbReference type="Gene3D" id="3.10.180.10">
    <property type="entry name" value="2,3-Dihydroxybiphenyl 1,2-Dioxygenase, domain 1"/>
    <property type="match status" value="1"/>
</dbReference>
<dbReference type="PANTHER" id="PTHR36503:SF3">
    <property type="entry name" value="BLR0126 PROTEIN"/>
    <property type="match status" value="1"/>
</dbReference>
<dbReference type="InterPro" id="IPR004360">
    <property type="entry name" value="Glyas_Fos-R_dOase_dom"/>
</dbReference>
<organism evidence="2 3">
    <name type="scientific">Kutzneria kofuensis</name>
    <dbReference type="NCBI Taxonomy" id="103725"/>
    <lineage>
        <taxon>Bacteria</taxon>
        <taxon>Bacillati</taxon>
        <taxon>Actinomycetota</taxon>
        <taxon>Actinomycetes</taxon>
        <taxon>Pseudonocardiales</taxon>
        <taxon>Pseudonocardiaceae</taxon>
        <taxon>Kutzneria</taxon>
    </lineage>
</organism>
<dbReference type="GO" id="GO:0016829">
    <property type="term" value="F:lyase activity"/>
    <property type="evidence" value="ECO:0007669"/>
    <property type="project" value="UniProtKB-KW"/>
</dbReference>
<dbReference type="EMBL" id="JACHIR010000001">
    <property type="protein sequence ID" value="MBB5893930.1"/>
    <property type="molecule type" value="Genomic_DNA"/>
</dbReference>
<gene>
    <name evidence="2" type="ORF">BJ998_005126</name>
</gene>
<feature type="domain" description="VOC" evidence="1">
    <location>
        <begin position="4"/>
        <end position="128"/>
    </location>
</feature>
<evidence type="ECO:0000313" key="2">
    <source>
        <dbReference type="EMBL" id="MBB5893930.1"/>
    </source>
</evidence>
<reference evidence="2 3" key="1">
    <citation type="submission" date="2020-08" db="EMBL/GenBank/DDBJ databases">
        <title>Sequencing the genomes of 1000 actinobacteria strains.</title>
        <authorList>
            <person name="Klenk H.-P."/>
        </authorList>
    </citation>
    <scope>NUCLEOTIDE SEQUENCE [LARGE SCALE GENOMIC DNA]</scope>
    <source>
        <strain evidence="2 3">DSM 43851</strain>
    </source>
</reference>
<dbReference type="PROSITE" id="PS51819">
    <property type="entry name" value="VOC"/>
    <property type="match status" value="1"/>
</dbReference>
<keyword evidence="3" id="KW-1185">Reference proteome</keyword>
<comment type="caution">
    <text evidence="2">The sequence shown here is derived from an EMBL/GenBank/DDBJ whole genome shotgun (WGS) entry which is preliminary data.</text>
</comment>
<accession>A0A7W9NIJ1</accession>
<dbReference type="InterPro" id="IPR029068">
    <property type="entry name" value="Glyas_Bleomycin-R_OHBP_Dase"/>
</dbReference>